<feature type="domain" description="ABC transmembrane type-1" evidence="14">
    <location>
        <begin position="34"/>
        <end position="325"/>
    </location>
</feature>
<proteinExistence type="inferred from homology"/>
<feature type="transmembrane region" description="Helical" evidence="12">
    <location>
        <begin position="31"/>
        <end position="54"/>
    </location>
</feature>
<evidence type="ECO:0000256" key="9">
    <source>
        <dbReference type="ARBA" id="ARBA00023136"/>
    </source>
</evidence>
<feature type="domain" description="ABC transporter" evidence="13">
    <location>
        <begin position="359"/>
        <end position="604"/>
    </location>
</feature>
<feature type="region of interest" description="Disordered" evidence="11">
    <location>
        <begin position="606"/>
        <end position="656"/>
    </location>
</feature>
<feature type="compositionally biased region" description="Low complexity" evidence="11">
    <location>
        <begin position="636"/>
        <end position="651"/>
    </location>
</feature>
<evidence type="ECO:0000259" key="14">
    <source>
        <dbReference type="PROSITE" id="PS50929"/>
    </source>
</evidence>
<comment type="similarity">
    <text evidence="2">Belongs to the ABC transporter superfamily. ABCB family. Multidrug resistance exporter (TC 3.A.1.201) subfamily.</text>
</comment>
<dbReference type="InterPro" id="IPR003593">
    <property type="entry name" value="AAA+_ATPase"/>
</dbReference>
<dbReference type="Pfam" id="PF00005">
    <property type="entry name" value="ABC_tran"/>
    <property type="match status" value="2"/>
</dbReference>
<dbReference type="GO" id="GO:0015421">
    <property type="term" value="F:ABC-type oligopeptide transporter activity"/>
    <property type="evidence" value="ECO:0007669"/>
    <property type="project" value="TreeGrafter"/>
</dbReference>
<feature type="transmembrane region" description="Helical" evidence="12">
    <location>
        <begin position="824"/>
        <end position="843"/>
    </location>
</feature>
<dbReference type="SMART" id="SM00382">
    <property type="entry name" value="AAA"/>
    <property type="match status" value="2"/>
</dbReference>
<keyword evidence="16" id="KW-1185">Reference proteome</keyword>
<reference evidence="15" key="1">
    <citation type="submission" date="2023-06" db="EMBL/GenBank/DDBJ databases">
        <title>Genome-scale phylogeny and comparative genomics of the fungal order Sordariales.</title>
        <authorList>
            <consortium name="Lawrence Berkeley National Laboratory"/>
            <person name="Hensen N."/>
            <person name="Bonometti L."/>
            <person name="Westerberg I."/>
            <person name="Brannstrom I.O."/>
            <person name="Guillou S."/>
            <person name="Cros-Aarteil S."/>
            <person name="Calhoun S."/>
            <person name="Haridas S."/>
            <person name="Kuo A."/>
            <person name="Mondo S."/>
            <person name="Pangilinan J."/>
            <person name="Riley R."/>
            <person name="Labutti K."/>
            <person name="Andreopoulos B."/>
            <person name="Lipzen A."/>
            <person name="Chen C."/>
            <person name="Yanf M."/>
            <person name="Daum C."/>
            <person name="Ng V."/>
            <person name="Clum A."/>
            <person name="Steindorff A."/>
            <person name="Ohm R."/>
            <person name="Martin F."/>
            <person name="Silar P."/>
            <person name="Natvig D."/>
            <person name="Lalanne C."/>
            <person name="Gautier V."/>
            <person name="Ament-Velasquez S.L."/>
            <person name="Kruys A."/>
            <person name="Hutchinson M.I."/>
            <person name="Powell A.J."/>
            <person name="Barry K."/>
            <person name="Miller A.N."/>
            <person name="Grigoriev I.V."/>
            <person name="Debuchy R."/>
            <person name="Gladieux P."/>
            <person name="Thoren M.H."/>
            <person name="Johannesson H."/>
        </authorList>
    </citation>
    <scope>NUCLEOTIDE SEQUENCE</scope>
    <source>
        <strain evidence="15">CBS 606.72</strain>
    </source>
</reference>
<dbReference type="PROSITE" id="PS50893">
    <property type="entry name" value="ABC_TRANSPORTER_2"/>
    <property type="match status" value="2"/>
</dbReference>
<dbReference type="FunFam" id="3.40.50.300:FF:000913">
    <property type="entry name" value="ABC multidrug transporter SitT"/>
    <property type="match status" value="1"/>
</dbReference>
<organism evidence="15 16">
    <name type="scientific">Immersiella caudata</name>
    <dbReference type="NCBI Taxonomy" id="314043"/>
    <lineage>
        <taxon>Eukaryota</taxon>
        <taxon>Fungi</taxon>
        <taxon>Dikarya</taxon>
        <taxon>Ascomycota</taxon>
        <taxon>Pezizomycotina</taxon>
        <taxon>Sordariomycetes</taxon>
        <taxon>Sordariomycetidae</taxon>
        <taxon>Sordariales</taxon>
        <taxon>Lasiosphaeriaceae</taxon>
        <taxon>Immersiella</taxon>
    </lineage>
</organism>
<dbReference type="EMBL" id="JAULSU010000008">
    <property type="protein sequence ID" value="KAK0609391.1"/>
    <property type="molecule type" value="Genomic_DNA"/>
</dbReference>
<evidence type="ECO:0000256" key="8">
    <source>
        <dbReference type="ARBA" id="ARBA00022989"/>
    </source>
</evidence>
<feature type="transmembrane region" description="Helical" evidence="12">
    <location>
        <begin position="259"/>
        <end position="285"/>
    </location>
</feature>
<keyword evidence="10" id="KW-0325">Glycoprotein</keyword>
<evidence type="ECO:0000256" key="5">
    <source>
        <dbReference type="ARBA" id="ARBA00022737"/>
    </source>
</evidence>
<protein>
    <submittedName>
        <fullName evidence="15">ABC multidrug transporter Mdr1</fullName>
    </submittedName>
</protein>
<evidence type="ECO:0000256" key="3">
    <source>
        <dbReference type="ARBA" id="ARBA00022448"/>
    </source>
</evidence>
<dbReference type="SUPFAM" id="SSF90123">
    <property type="entry name" value="ABC transporter transmembrane region"/>
    <property type="match status" value="2"/>
</dbReference>
<dbReference type="PANTHER" id="PTHR43394">
    <property type="entry name" value="ATP-DEPENDENT PERMEASE MDL1, MITOCHONDRIAL"/>
    <property type="match status" value="1"/>
</dbReference>
<dbReference type="InterPro" id="IPR017871">
    <property type="entry name" value="ABC_transporter-like_CS"/>
</dbReference>
<evidence type="ECO:0000259" key="13">
    <source>
        <dbReference type="PROSITE" id="PS50893"/>
    </source>
</evidence>
<feature type="transmembrane region" description="Helical" evidence="12">
    <location>
        <begin position="725"/>
        <end position="748"/>
    </location>
</feature>
<dbReference type="GO" id="GO:0005524">
    <property type="term" value="F:ATP binding"/>
    <property type="evidence" value="ECO:0007669"/>
    <property type="project" value="UniProtKB-KW"/>
</dbReference>
<dbReference type="PROSITE" id="PS50929">
    <property type="entry name" value="ABC_TM1F"/>
    <property type="match status" value="2"/>
</dbReference>
<feature type="domain" description="ABC transmembrane type-1" evidence="14">
    <location>
        <begin position="684"/>
        <end position="956"/>
    </location>
</feature>
<sequence>MENEKTEETPGPSPIKSYFQLWTHAKTSDTLLRIAGTIAYLAVGAGLPVMTIVFGDFVNDFNGWGSGGVSPDSFKDAVNKNALYLVYIFIAKFTAAYFGSMLYNVTASRIARRVRLRYVERIMHQPIAYFDRCSAASTSTNLTSDVNHIELGLGEKSGIVFQAISMLLVSFGIALSKNWKLTLVCMTSVPFVFLVVTPLASVDTKIEGRIKAIYSEASTVVEEALGSIANITALGASEKIMAHFATYVKKVMGISWVRGLIWATIVGMIFASVHSVYALCLFYGAKLAAAGEIPDGGTVLIVMFCCILASQSFGMLTPVIPDLIRAGVSARRVLSIINQKVGDSGDKACLSVPSVVGCIQLRDVTFAYPTRPSLPVLDNVTLDIPAGKITAVVGTSGSGKSTLVALLEQWYSPQQGSITLDGEDMERYSTSTWRDAIGLVQQEPMLFNDTIEQNILNGYHGGICDGLTEEEKHALVVEAAKKADAHYFISALPDGYRTRVGERGDRLSGGEKQRIALARAIVSNPKILLLDEVTSSLDPESESVVQRAIDAASKHRTILQISHSLATIRHAHHIAVMNKGSFVEEGSHHGLMQLGGLYARLVRAQRMPSHHKPATAPKTEESGPASPSHLSTMDQATATTPTEKPTPAAPELSLHSKSVTHRRSLLPNLAHLLTTYPCIAPPAFAGLIGAIGIGATFPLTAFLYSKLITVFQLQGTPDFTSRANFYALMFFVLALSEMALYWIVYYFFSMVSVTAELGYRPDALRATLKQDSAFFQAPGHASGALMTMLAIDAESIGNMLGGSVPIITYHVLNITGCAVMSLAVYWKLGLISALVCLPLYVVAGAGKTSIDNKAGERCERFFLESARFVGEAVGSVKTVQALRLEEKVVRDYGGRLQAAVRRSTRGRLMAFMFWYGGKLLAEGELSVGDYFIIYMAAMFGGQGAGFAFGYFADLAKAKMALNRLFYLLESKPPINSTKGIDTTSLTAATKGGGTAIEFRDISFSYPFRPEVPILQNLNLKIARGENVCLVGRSGCGKSTVISLVERFYDTTTGDILIDNTPLTLLDINKYRQKLALVSQETVLYQCTIRDNLLLGVADAASLSDGDIETACRTANIHDFIISLPDGYETNCGPRGAALSGGQRQRIAIARALLRNPEVLLLDEATSALDAESKVLFREALEKAGKGRTTVAVAHHVEVMKAADRVILIEQGRVAEEGSFVDLVEKKGPFWEFLRSRVFVSATTLRHFFAPSK</sequence>
<evidence type="ECO:0000313" key="16">
    <source>
        <dbReference type="Proteomes" id="UP001175000"/>
    </source>
</evidence>
<feature type="domain" description="ABC transporter" evidence="13">
    <location>
        <begin position="996"/>
        <end position="1235"/>
    </location>
</feature>
<keyword evidence="9 12" id="KW-0472">Membrane</keyword>
<feature type="transmembrane region" description="Helical" evidence="12">
    <location>
        <begin position="931"/>
        <end position="952"/>
    </location>
</feature>
<keyword evidence="6" id="KW-0547">Nucleotide-binding</keyword>
<dbReference type="Gene3D" id="3.40.50.300">
    <property type="entry name" value="P-loop containing nucleotide triphosphate hydrolases"/>
    <property type="match status" value="2"/>
</dbReference>
<dbReference type="CDD" id="cd18578">
    <property type="entry name" value="ABC_6TM_Pgp_ABCB1_D2_like"/>
    <property type="match status" value="1"/>
</dbReference>
<feature type="transmembrane region" description="Helical" evidence="12">
    <location>
        <begin position="683"/>
        <end position="704"/>
    </location>
</feature>
<evidence type="ECO:0000256" key="10">
    <source>
        <dbReference type="ARBA" id="ARBA00023180"/>
    </source>
</evidence>
<dbReference type="GO" id="GO:0016887">
    <property type="term" value="F:ATP hydrolysis activity"/>
    <property type="evidence" value="ECO:0007669"/>
    <property type="project" value="InterPro"/>
</dbReference>
<evidence type="ECO:0000256" key="4">
    <source>
        <dbReference type="ARBA" id="ARBA00022692"/>
    </source>
</evidence>
<dbReference type="Proteomes" id="UP001175000">
    <property type="component" value="Unassembled WGS sequence"/>
</dbReference>
<evidence type="ECO:0000256" key="1">
    <source>
        <dbReference type="ARBA" id="ARBA00004141"/>
    </source>
</evidence>
<evidence type="ECO:0000313" key="15">
    <source>
        <dbReference type="EMBL" id="KAK0609391.1"/>
    </source>
</evidence>
<evidence type="ECO:0000256" key="11">
    <source>
        <dbReference type="SAM" id="MobiDB-lite"/>
    </source>
</evidence>
<name>A0AA39T0H0_9PEZI</name>
<dbReference type="InterPro" id="IPR003439">
    <property type="entry name" value="ABC_transporter-like_ATP-bd"/>
</dbReference>
<dbReference type="GO" id="GO:0005743">
    <property type="term" value="C:mitochondrial inner membrane"/>
    <property type="evidence" value="ECO:0007669"/>
    <property type="project" value="TreeGrafter"/>
</dbReference>
<dbReference type="InterPro" id="IPR027417">
    <property type="entry name" value="P-loop_NTPase"/>
</dbReference>
<evidence type="ECO:0000256" key="2">
    <source>
        <dbReference type="ARBA" id="ARBA00007577"/>
    </source>
</evidence>
<feature type="transmembrane region" description="Helical" evidence="12">
    <location>
        <begin position="181"/>
        <end position="202"/>
    </location>
</feature>
<dbReference type="InterPro" id="IPR039421">
    <property type="entry name" value="Type_1_exporter"/>
</dbReference>
<gene>
    <name evidence="15" type="ORF">B0T14DRAFT_541012</name>
</gene>
<evidence type="ECO:0000256" key="12">
    <source>
        <dbReference type="SAM" id="Phobius"/>
    </source>
</evidence>
<dbReference type="AlphaFoldDB" id="A0AA39T0H0"/>
<evidence type="ECO:0000256" key="6">
    <source>
        <dbReference type="ARBA" id="ARBA00022741"/>
    </source>
</evidence>
<keyword evidence="4 12" id="KW-0812">Transmembrane</keyword>
<comment type="subcellular location">
    <subcellularLocation>
        <location evidence="1">Membrane</location>
        <topology evidence="1">Multi-pass membrane protein</topology>
    </subcellularLocation>
</comment>
<accession>A0AA39T0H0</accession>
<dbReference type="Pfam" id="PF00664">
    <property type="entry name" value="ABC_membrane"/>
    <property type="match status" value="2"/>
</dbReference>
<evidence type="ECO:0000256" key="7">
    <source>
        <dbReference type="ARBA" id="ARBA00022840"/>
    </source>
</evidence>
<dbReference type="PROSITE" id="PS00211">
    <property type="entry name" value="ABC_TRANSPORTER_1"/>
    <property type="match status" value="2"/>
</dbReference>
<dbReference type="InterPro" id="IPR011527">
    <property type="entry name" value="ABC1_TM_dom"/>
</dbReference>
<feature type="transmembrane region" description="Helical" evidence="12">
    <location>
        <begin position="82"/>
        <end position="105"/>
    </location>
</feature>
<keyword evidence="5" id="KW-0677">Repeat</keyword>
<dbReference type="PANTHER" id="PTHR43394:SF11">
    <property type="entry name" value="ATP-BINDING CASSETTE TRANSPORTER"/>
    <property type="match status" value="1"/>
</dbReference>
<dbReference type="SUPFAM" id="SSF52540">
    <property type="entry name" value="P-loop containing nucleoside triphosphate hydrolases"/>
    <property type="match status" value="2"/>
</dbReference>
<dbReference type="InterPro" id="IPR036640">
    <property type="entry name" value="ABC1_TM_sf"/>
</dbReference>
<keyword evidence="3" id="KW-0813">Transport</keyword>
<keyword evidence="7" id="KW-0067">ATP-binding</keyword>
<dbReference type="GO" id="GO:0090374">
    <property type="term" value="P:oligopeptide export from mitochondrion"/>
    <property type="evidence" value="ECO:0007669"/>
    <property type="project" value="TreeGrafter"/>
</dbReference>
<dbReference type="Gene3D" id="1.20.1560.10">
    <property type="entry name" value="ABC transporter type 1, transmembrane domain"/>
    <property type="match status" value="1"/>
</dbReference>
<dbReference type="CDD" id="cd18577">
    <property type="entry name" value="ABC_6TM_Pgp_ABCB1_D1_like"/>
    <property type="match status" value="1"/>
</dbReference>
<comment type="caution">
    <text evidence="15">The sequence shown here is derived from an EMBL/GenBank/DDBJ whole genome shotgun (WGS) entry which is preliminary data.</text>
</comment>
<dbReference type="FunFam" id="3.40.50.300:FF:000240">
    <property type="entry name" value="ABC transporter B family member 20"/>
    <property type="match status" value="1"/>
</dbReference>
<keyword evidence="8 12" id="KW-1133">Transmembrane helix</keyword>